<dbReference type="InterPro" id="IPR006016">
    <property type="entry name" value="UspA"/>
</dbReference>
<dbReference type="InterPro" id="IPR014729">
    <property type="entry name" value="Rossmann-like_a/b/a_fold"/>
</dbReference>
<sequence>MRVVYATDLSAAIETAIGSRTCLECLERYGIDEVDLVTVTSPNVTTGMLGADVGEQTRRALDRQQRLLEDEGFTVRTHVVRGTPHRRINGLADRVDAALTIVGTRGRSPLEQRLIGSTARNISRTSVRPILLQRIVETETDATHEVANEHLFRRVLYATDFSENAERAFEQFHRLQTATREATLLHVAAPSRRSSGGSEGVGNAEARLAELADELRAMGIETRTVVREGEAAEEILASEAEVNPTTILIGSRGRSRMHRLLLGSTSEHVVARANSNVLLVPPPR</sequence>
<dbReference type="SUPFAM" id="SSF52402">
    <property type="entry name" value="Adenine nucleotide alpha hydrolases-like"/>
    <property type="match status" value="2"/>
</dbReference>
<dbReference type="Gene3D" id="3.40.50.620">
    <property type="entry name" value="HUPs"/>
    <property type="match status" value="2"/>
</dbReference>
<dbReference type="RefSeq" id="WP_188786757.1">
    <property type="nucleotide sequence ID" value="NZ_BMOC01000007.1"/>
</dbReference>
<dbReference type="AlphaFoldDB" id="A0A830EFS6"/>
<evidence type="ECO:0000259" key="2">
    <source>
        <dbReference type="Pfam" id="PF00582"/>
    </source>
</evidence>
<name>A0A830EFS6_9EURY</name>
<evidence type="ECO:0000313" key="3">
    <source>
        <dbReference type="EMBL" id="GGJ06033.1"/>
    </source>
</evidence>
<feature type="domain" description="UspA" evidence="2">
    <location>
        <begin position="2"/>
        <end position="132"/>
    </location>
</feature>
<keyword evidence="4" id="KW-1185">Reference proteome</keyword>
<organism evidence="3 4">
    <name type="scientific">Halobellus salinus</name>
    <dbReference type="NCBI Taxonomy" id="931585"/>
    <lineage>
        <taxon>Archaea</taxon>
        <taxon>Methanobacteriati</taxon>
        <taxon>Methanobacteriota</taxon>
        <taxon>Stenosarchaea group</taxon>
        <taxon>Halobacteria</taxon>
        <taxon>Halobacteriales</taxon>
        <taxon>Haloferacaceae</taxon>
        <taxon>Halobellus</taxon>
    </lineage>
</organism>
<protein>
    <submittedName>
        <fullName evidence="3">Universal stress protein</fullName>
    </submittedName>
</protein>
<proteinExistence type="inferred from homology"/>
<accession>A0A830EFS6</accession>
<dbReference type="OrthoDB" id="107030at2157"/>
<evidence type="ECO:0000256" key="1">
    <source>
        <dbReference type="ARBA" id="ARBA00008791"/>
    </source>
</evidence>
<dbReference type="PANTHER" id="PTHR46268">
    <property type="entry name" value="STRESS RESPONSE PROTEIN NHAX"/>
    <property type="match status" value="1"/>
</dbReference>
<dbReference type="InterPro" id="IPR006015">
    <property type="entry name" value="Universal_stress_UspA"/>
</dbReference>
<evidence type="ECO:0000313" key="4">
    <source>
        <dbReference type="Proteomes" id="UP000653099"/>
    </source>
</evidence>
<gene>
    <name evidence="3" type="ORF">GCM10008995_14890</name>
</gene>
<dbReference type="EMBL" id="BMOC01000007">
    <property type="protein sequence ID" value="GGJ06033.1"/>
    <property type="molecule type" value="Genomic_DNA"/>
</dbReference>
<reference evidence="3" key="1">
    <citation type="journal article" date="2014" name="Int. J. Syst. Evol. Microbiol.">
        <title>Complete genome sequence of Corynebacterium casei LMG S-19264T (=DSM 44701T), isolated from a smear-ripened cheese.</title>
        <authorList>
            <consortium name="US DOE Joint Genome Institute (JGI-PGF)"/>
            <person name="Walter F."/>
            <person name="Albersmeier A."/>
            <person name="Kalinowski J."/>
            <person name="Ruckert C."/>
        </authorList>
    </citation>
    <scope>NUCLEOTIDE SEQUENCE</scope>
    <source>
        <strain evidence="3">JCM 14359</strain>
    </source>
</reference>
<dbReference type="PRINTS" id="PR01438">
    <property type="entry name" value="UNVRSLSTRESS"/>
</dbReference>
<dbReference type="Pfam" id="PF00582">
    <property type="entry name" value="Usp"/>
    <property type="match status" value="2"/>
</dbReference>
<dbReference type="PANTHER" id="PTHR46268:SF26">
    <property type="entry name" value="UNIVERSAL STRESS PROTEIN MJ0577"/>
    <property type="match status" value="1"/>
</dbReference>
<feature type="domain" description="UspA" evidence="2">
    <location>
        <begin position="152"/>
        <end position="281"/>
    </location>
</feature>
<dbReference type="Proteomes" id="UP000653099">
    <property type="component" value="Unassembled WGS sequence"/>
</dbReference>
<comment type="caution">
    <text evidence="3">The sequence shown here is derived from an EMBL/GenBank/DDBJ whole genome shotgun (WGS) entry which is preliminary data.</text>
</comment>
<dbReference type="CDD" id="cd00293">
    <property type="entry name" value="USP-like"/>
    <property type="match status" value="2"/>
</dbReference>
<reference evidence="3" key="2">
    <citation type="submission" date="2020-09" db="EMBL/GenBank/DDBJ databases">
        <authorList>
            <person name="Sun Q."/>
            <person name="Ohkuma M."/>
        </authorList>
    </citation>
    <scope>NUCLEOTIDE SEQUENCE</scope>
    <source>
        <strain evidence="3">JCM 14359</strain>
    </source>
</reference>
<comment type="similarity">
    <text evidence="1">Belongs to the universal stress protein A family.</text>
</comment>